<dbReference type="InterPro" id="IPR011989">
    <property type="entry name" value="ARM-like"/>
</dbReference>
<dbReference type="PANTHER" id="PTHR23120">
    <property type="entry name" value="MAESTRO-RELATED HEAT DOMAIN-CONTAINING"/>
    <property type="match status" value="1"/>
</dbReference>
<dbReference type="PROSITE" id="PS50077">
    <property type="entry name" value="HEAT_REPEAT"/>
    <property type="match status" value="1"/>
</dbReference>
<accession>A0A482VY99</accession>
<evidence type="ECO:0000259" key="4">
    <source>
        <dbReference type="Pfam" id="PF23210"/>
    </source>
</evidence>
<dbReference type="SUPFAM" id="SSF48371">
    <property type="entry name" value="ARM repeat"/>
    <property type="match status" value="2"/>
</dbReference>
<feature type="non-terminal residue" evidence="6">
    <location>
        <position position="1407"/>
    </location>
</feature>
<feature type="domain" description="MROH2B-like HEAT-repeats" evidence="4">
    <location>
        <begin position="262"/>
        <end position="916"/>
    </location>
</feature>
<evidence type="ECO:0000259" key="5">
    <source>
        <dbReference type="Pfam" id="PF23221"/>
    </source>
</evidence>
<evidence type="ECO:0000259" key="3">
    <source>
        <dbReference type="Pfam" id="PF21047"/>
    </source>
</evidence>
<evidence type="ECO:0000256" key="2">
    <source>
        <dbReference type="PROSITE-ProRule" id="PRU00103"/>
    </source>
</evidence>
<keyword evidence="1" id="KW-0677">Repeat</keyword>
<sequence>MSGHAKNTPESQLQMAIGMLLESVADKSQLVFETVNGSIRKLAEKHPNQVLNSCCQFCERSSKPSNEHISSILTIMEKICVEHIVEIDGDTVLSLIDFCLRTLIENLSYEPIVQMPASNVLVALGRKHHIQVMESLLGKLEVGVIPHYMIPHTLGALANANAYGVVPYLKNILAIMLPLLGGVKFDPLKQAFSYALGSFCEALVEYTSNIDQVPDNTITIDNFQVEIGMSYDVLFSSWLQSREPKVTESVLNALSAVFLILSVEKVTQQTPRIIHTLLNLYKKQIDPYNVTKCLGSIIQKSASVNGTLLEPLLSNILQTLSDLVCVSPDYAQPNLLRNHSEVLRCYECFALHFTDNTIDQLIVQLKNNNEKERIKAILVITHLTSYSTEHAIQRRFKDIIKHLSEMLNDPNIRVKKALMKIIVAFACKGVLLNKEMNPDGPDRYMEFLLRLCCKPILIKNNEIDSGELFDIQKSADNTLCMLSTSVPDLESTLWQLLMQCFLGPAYDDAIVVLLRCLTHLASRKTTAEICDGAFIRCVTLLAMPLPGFRGTFLLNFLKNIRPCSVDGYKTVWDSKIPQLLKYLEQNYDNFHQLEWQDLVFDFLSILLETIQDQKFNESLISTARKQLDMYNNNRYANGSVDPSVKQVEKQFLLKCLAMILCHSQEKEIILQTLDTILVNVKLTDYSELHACAEAVGICSRVHLQYVLDKLSLIRKDVLLKKSSKFLQFSFIKDQKHELGIERVRYVIISSYAEICNEASTDKLLKVIESEILDFVVSELTNSKDFAIRKVCLRAIGSVADAMHPNRNTLHIRMLDRDKVLQLVSSQIHLHSGPEYIELFPVILPVITSLVRLPLPLESEQRLKLLKLCFDNIYNASAIYCKITADSNENYYGDLKLVPFVTSSFTKLNQLVQELLMQNLSPATLDEIVTLLEPWLARKKPEQRLPAAETLRMVLQTYLDNMKFAYDCPTSFGQTGFLLAKIVPRSTDPNKNIRKVAIESLCLVLCIASRYEGHMRDHDKQLSNSMQHIQQQIDSDEPKLLYNLTADLAHIICLNLPHFQLIHFVDGLIDALLDCESSSSNGSSVVLNMTLKSKGSELQGHVNSILEKLIVQLDKIHCIRTKSSALRSVLNFATHHSKAVCYILLNQPLPFEGSICDCWAVLSTDATLVLDLFDNLKKVLKQTPLYEEQGNGEIKIANLQPLQAVCALHELLKNTQLKEICRQNFPEMFAILLVTLASYVGTSAPAIKANSDKKEKYGFVLNREAFKLKPAKIALETLKLFLICCEFTETATCLLSLTHIDATEDLETFLDTMSMLVEHVCVENPESLSWLVACLGPYIRAELEPQRVAVVMFFSSLLKQKANNQTVLAENLLEMILDVQMDQSCLVRKTALQGLGFAAEYLNSDLVS</sequence>
<comment type="caution">
    <text evidence="6">The sequence shown here is derived from an EMBL/GenBank/DDBJ whole genome shotgun (WGS) entry which is preliminary data.</text>
</comment>
<feature type="repeat" description="HEAT" evidence="2">
    <location>
        <begin position="1371"/>
        <end position="1407"/>
    </location>
</feature>
<dbReference type="Proteomes" id="UP000292052">
    <property type="component" value="Unassembled WGS sequence"/>
</dbReference>
<evidence type="ECO:0000313" key="6">
    <source>
        <dbReference type="EMBL" id="RZC37257.1"/>
    </source>
</evidence>
<name>A0A482VY99_ASBVE</name>
<dbReference type="EMBL" id="QDEB01054363">
    <property type="protein sequence ID" value="RZC37257.1"/>
    <property type="molecule type" value="Genomic_DNA"/>
</dbReference>
<evidence type="ECO:0008006" key="8">
    <source>
        <dbReference type="Google" id="ProtNLM"/>
    </source>
</evidence>
<evidence type="ECO:0000256" key="1">
    <source>
        <dbReference type="ARBA" id="ARBA00022737"/>
    </source>
</evidence>
<organism evidence="6 7">
    <name type="scientific">Asbolus verrucosus</name>
    <name type="common">Desert ironclad beetle</name>
    <dbReference type="NCBI Taxonomy" id="1661398"/>
    <lineage>
        <taxon>Eukaryota</taxon>
        <taxon>Metazoa</taxon>
        <taxon>Ecdysozoa</taxon>
        <taxon>Arthropoda</taxon>
        <taxon>Hexapoda</taxon>
        <taxon>Insecta</taxon>
        <taxon>Pterygota</taxon>
        <taxon>Neoptera</taxon>
        <taxon>Endopterygota</taxon>
        <taxon>Coleoptera</taxon>
        <taxon>Polyphaga</taxon>
        <taxon>Cucujiformia</taxon>
        <taxon>Tenebrionidae</taxon>
        <taxon>Pimeliinae</taxon>
        <taxon>Asbolus</taxon>
    </lineage>
</organism>
<reference evidence="6 7" key="1">
    <citation type="submission" date="2017-03" db="EMBL/GenBank/DDBJ databases">
        <title>Genome of the blue death feigning beetle - Asbolus verrucosus.</title>
        <authorList>
            <person name="Rider S.D."/>
        </authorList>
    </citation>
    <scope>NUCLEOTIDE SEQUENCE [LARGE SCALE GENOMIC DNA]</scope>
    <source>
        <strain evidence="6">Butters</strain>
        <tissue evidence="6">Head and leg muscle</tissue>
    </source>
</reference>
<proteinExistence type="predicted"/>
<dbReference type="PANTHER" id="PTHR23120:SF0">
    <property type="entry name" value="MAESTRO HEAT-LIKE REPEAT FAMILY MEMBER 1"/>
    <property type="match status" value="1"/>
</dbReference>
<dbReference type="OrthoDB" id="1884734at2759"/>
<feature type="domain" description="Maestro-like HEAT-repeats" evidence="3">
    <location>
        <begin position="943"/>
        <end position="1168"/>
    </location>
</feature>
<dbReference type="Pfam" id="PF23210">
    <property type="entry name" value="HEAT_Maestro_2"/>
    <property type="match status" value="1"/>
</dbReference>
<dbReference type="InterPro" id="IPR021133">
    <property type="entry name" value="HEAT_type_2"/>
</dbReference>
<gene>
    <name evidence="6" type="ORF">BDFB_008476</name>
</gene>
<dbReference type="InterPro" id="IPR048465">
    <property type="entry name" value="Maestro-like_HEAT"/>
</dbReference>
<keyword evidence="7" id="KW-1185">Reference proteome</keyword>
<protein>
    <recommendedName>
        <fullName evidence="8">Maestro heat-like repeat-containing protein family member 1</fullName>
    </recommendedName>
</protein>
<dbReference type="Pfam" id="PF23221">
    <property type="entry name" value="HEAT_MROH2B_1st"/>
    <property type="match status" value="1"/>
</dbReference>
<evidence type="ECO:0000313" key="7">
    <source>
        <dbReference type="Proteomes" id="UP000292052"/>
    </source>
</evidence>
<dbReference type="InterPro" id="IPR045206">
    <property type="entry name" value="Maestro_heat-like_prot"/>
</dbReference>
<dbReference type="GO" id="GO:0005737">
    <property type="term" value="C:cytoplasm"/>
    <property type="evidence" value="ECO:0007669"/>
    <property type="project" value="TreeGrafter"/>
</dbReference>
<dbReference type="InterPro" id="IPR016024">
    <property type="entry name" value="ARM-type_fold"/>
</dbReference>
<feature type="domain" description="MROH2B-like N-terminal HEAT-repeats" evidence="5">
    <location>
        <begin position="39"/>
        <end position="257"/>
    </location>
</feature>
<dbReference type="InterPro" id="IPR055408">
    <property type="entry name" value="HEAT_MROH2B-like"/>
</dbReference>
<dbReference type="InterPro" id="IPR056282">
    <property type="entry name" value="MROH2B-like_N_HEAT"/>
</dbReference>
<dbReference type="Gene3D" id="1.25.10.10">
    <property type="entry name" value="Leucine-rich Repeat Variant"/>
    <property type="match status" value="1"/>
</dbReference>
<dbReference type="Pfam" id="PF21047">
    <property type="entry name" value="HEAT_Maestro"/>
    <property type="match status" value="1"/>
</dbReference>